<dbReference type="Proteomes" id="UP000324632">
    <property type="component" value="Chromosome 12"/>
</dbReference>
<protein>
    <submittedName>
        <fullName evidence="3">Protein phosphatase 1 regulatory subunit 3A</fullName>
    </submittedName>
</protein>
<dbReference type="Pfam" id="PF03370">
    <property type="entry name" value="CBM_21"/>
    <property type="match status" value="1"/>
</dbReference>
<feature type="region of interest" description="Disordered" evidence="1">
    <location>
        <begin position="332"/>
        <end position="392"/>
    </location>
</feature>
<dbReference type="Gene3D" id="2.60.40.2440">
    <property type="entry name" value="Carbohydrate binding type-21 domain"/>
    <property type="match status" value="1"/>
</dbReference>
<dbReference type="InterPro" id="IPR050782">
    <property type="entry name" value="PP1_regulatory_subunit_3"/>
</dbReference>
<dbReference type="PANTHER" id="PTHR12307:SF40">
    <property type="entry name" value="PROTEIN PHOSPHATASE 1 REGULATORY SUBUNIT 3F"/>
    <property type="match status" value="1"/>
</dbReference>
<feature type="compositionally biased region" description="Polar residues" evidence="1">
    <location>
        <begin position="623"/>
        <end position="663"/>
    </location>
</feature>
<evidence type="ECO:0000256" key="1">
    <source>
        <dbReference type="SAM" id="MobiDB-lite"/>
    </source>
</evidence>
<accession>A0A5A9NZ47</accession>
<evidence type="ECO:0000313" key="3">
    <source>
        <dbReference type="EMBL" id="KAA0714009.1"/>
    </source>
</evidence>
<feature type="domain" description="CBM21" evidence="2">
    <location>
        <begin position="147"/>
        <end position="256"/>
    </location>
</feature>
<name>A0A5A9NZ47_9TELE</name>
<proteinExistence type="predicted"/>
<sequence length="772" mass="86511">MAQGSNNNFLTIPSQEDLFRTVRVERCDEENNSSPFNDEDDEETEEDARLIPRCSPVPRKRGPSIADETAEYMRIRLGLPDRRVSFADSTGGGELVDVRLFVPFDSEEEDESRWVEEEARYQKAYHEPTYRVLPEFQALTGTELVLSVYTNKLEVESVTSVPDEPLAFKVLIRVLNVSFQKSVYVRSTMDGWITHFDYPAEYVQGSNDDETDMFSVKLSFAPPYLFNGARINFVVRYETSDGEFWANNSGKNYSITLLQSYEEDNTQSTYEENIELRGILKPPRYRANTDYEESNDEEDADLRSNEFEPAENKTSFGQLNVVQPEIDIDTAKNLSSPQSTRSFSKAGCPLSTTDSLQGEPLPLESTSSYKSPRAETTDETIQSSTLHESQSQSTSQLCESQVNVFNVVFSMPVPTVFVHPCVENYESEDSNKPDHSLHPQQDDIHPEVAVQVPFELGQHLSGRFSDAPHIQEEDDVKKKYVVCIQSEIDGTGMNVVEEQSQNVVEEKTENFFDMLEESVPPPFSKSVKNYHTTEDVEEHSVTMTVYRLIEAQHHPLETGIQEQEVEFVSLVTAETSKTVEVMLTVESTKKGGEEMDGLAASCIKQDRETHSAPICPPEDTSNHELNITQEEPNEDPNNGEQGNPVSTSNHHTTAQEMSELASVSETSSTALDIAFYPQPSTVLSATEEDLTCPGDKSSFIAIQTCTDLETTLPLPRETSNVSTVSKNETEVILERCLTASFTFFSAAVCLAVGFQDPSIFLIVGLFLMSLCF</sequence>
<evidence type="ECO:0000259" key="2">
    <source>
        <dbReference type="PROSITE" id="PS51159"/>
    </source>
</evidence>
<organism evidence="3 4">
    <name type="scientific">Triplophysa tibetana</name>
    <dbReference type="NCBI Taxonomy" id="1572043"/>
    <lineage>
        <taxon>Eukaryota</taxon>
        <taxon>Metazoa</taxon>
        <taxon>Chordata</taxon>
        <taxon>Craniata</taxon>
        <taxon>Vertebrata</taxon>
        <taxon>Euteleostomi</taxon>
        <taxon>Actinopterygii</taxon>
        <taxon>Neopterygii</taxon>
        <taxon>Teleostei</taxon>
        <taxon>Ostariophysi</taxon>
        <taxon>Cypriniformes</taxon>
        <taxon>Nemacheilidae</taxon>
        <taxon>Triplophysa</taxon>
    </lineage>
</organism>
<dbReference type="PROSITE" id="PS51159">
    <property type="entry name" value="CBM21"/>
    <property type="match status" value="1"/>
</dbReference>
<keyword evidence="4" id="KW-1185">Reference proteome</keyword>
<dbReference type="GO" id="GO:0000164">
    <property type="term" value="C:protein phosphatase type 1 complex"/>
    <property type="evidence" value="ECO:0007669"/>
    <property type="project" value="TreeGrafter"/>
</dbReference>
<feature type="region of interest" description="Disordered" evidence="1">
    <location>
        <begin position="608"/>
        <end position="663"/>
    </location>
</feature>
<evidence type="ECO:0000313" key="4">
    <source>
        <dbReference type="Proteomes" id="UP000324632"/>
    </source>
</evidence>
<dbReference type="PANTHER" id="PTHR12307">
    <property type="entry name" value="PROTEIN PHOSPHATASE 1 REGULATORY SUBUNIT"/>
    <property type="match status" value="1"/>
</dbReference>
<reference evidence="3 4" key="1">
    <citation type="journal article" date="2019" name="Mol. Ecol. Resour.">
        <title>Chromosome-level genome assembly of Triplophysa tibetana, a fish adapted to the harsh high-altitude environment of the Tibetan Plateau.</title>
        <authorList>
            <person name="Yang X."/>
            <person name="Liu H."/>
            <person name="Ma Z."/>
            <person name="Zou Y."/>
            <person name="Zou M."/>
            <person name="Mao Y."/>
            <person name="Li X."/>
            <person name="Wang H."/>
            <person name="Chen T."/>
            <person name="Wang W."/>
            <person name="Yang R."/>
        </authorList>
    </citation>
    <scope>NUCLEOTIDE SEQUENCE [LARGE SCALE GENOMIC DNA]</scope>
    <source>
        <strain evidence="3">TTIB1903HZAU</strain>
        <tissue evidence="3">Muscle</tissue>
    </source>
</reference>
<feature type="compositionally biased region" description="Polar residues" evidence="1">
    <location>
        <begin position="332"/>
        <end position="343"/>
    </location>
</feature>
<dbReference type="InterPro" id="IPR038175">
    <property type="entry name" value="CBM21_dom_sf"/>
</dbReference>
<feature type="region of interest" description="Disordered" evidence="1">
    <location>
        <begin position="26"/>
        <end position="48"/>
    </location>
</feature>
<dbReference type="GO" id="GO:0005979">
    <property type="term" value="P:regulation of glycogen biosynthetic process"/>
    <property type="evidence" value="ECO:0007669"/>
    <property type="project" value="TreeGrafter"/>
</dbReference>
<dbReference type="EMBL" id="SOYY01000012">
    <property type="protein sequence ID" value="KAA0714009.1"/>
    <property type="molecule type" value="Genomic_DNA"/>
</dbReference>
<feature type="compositionally biased region" description="Polar residues" evidence="1">
    <location>
        <begin position="379"/>
        <end position="392"/>
    </location>
</feature>
<dbReference type="AlphaFoldDB" id="A0A5A9NZ47"/>
<gene>
    <name evidence="3" type="ORF">E1301_Tti017476</name>
</gene>
<dbReference type="GO" id="GO:2001069">
    <property type="term" value="F:glycogen binding"/>
    <property type="evidence" value="ECO:0007669"/>
    <property type="project" value="TreeGrafter"/>
</dbReference>
<dbReference type="GO" id="GO:0008157">
    <property type="term" value="F:protein phosphatase 1 binding"/>
    <property type="evidence" value="ECO:0007669"/>
    <property type="project" value="TreeGrafter"/>
</dbReference>
<comment type="caution">
    <text evidence="3">The sequence shown here is derived from an EMBL/GenBank/DDBJ whole genome shotgun (WGS) entry which is preliminary data.</text>
</comment>
<dbReference type="InterPro" id="IPR005036">
    <property type="entry name" value="CBM21_dom"/>
</dbReference>
<feature type="compositionally biased region" description="Acidic residues" evidence="1">
    <location>
        <begin position="27"/>
        <end position="46"/>
    </location>
</feature>